<evidence type="ECO:0000313" key="2">
    <source>
        <dbReference type="Proteomes" id="UP000292082"/>
    </source>
</evidence>
<protein>
    <submittedName>
        <fullName evidence="1">Uncharacterized protein</fullName>
    </submittedName>
</protein>
<dbReference type="AlphaFoldDB" id="A0A4Q9P9T9"/>
<dbReference type="Proteomes" id="UP000292082">
    <property type="component" value="Unassembled WGS sequence"/>
</dbReference>
<accession>A0A4Q9P9T9</accession>
<proteinExistence type="predicted"/>
<name>A0A4Q9P9T9_9APHY</name>
<reference evidence="1 2" key="1">
    <citation type="submission" date="2019-01" db="EMBL/GenBank/DDBJ databases">
        <title>Draft genome sequences of three monokaryotic isolates of the white-rot basidiomycete fungus Dichomitus squalens.</title>
        <authorList>
            <consortium name="DOE Joint Genome Institute"/>
            <person name="Lopez S.C."/>
            <person name="Andreopoulos B."/>
            <person name="Pangilinan J."/>
            <person name="Lipzen A."/>
            <person name="Riley R."/>
            <person name="Ahrendt S."/>
            <person name="Ng V."/>
            <person name="Barry K."/>
            <person name="Daum C."/>
            <person name="Grigoriev I.V."/>
            <person name="Hilden K.S."/>
            <person name="Makela M.R."/>
            <person name="de Vries R.P."/>
        </authorList>
    </citation>
    <scope>NUCLEOTIDE SEQUENCE [LARGE SCALE GENOMIC DNA]</scope>
    <source>
        <strain evidence="1 2">CBS 464.89</strain>
    </source>
</reference>
<organism evidence="1 2">
    <name type="scientific">Dichomitus squalens</name>
    <dbReference type="NCBI Taxonomy" id="114155"/>
    <lineage>
        <taxon>Eukaryota</taxon>
        <taxon>Fungi</taxon>
        <taxon>Dikarya</taxon>
        <taxon>Basidiomycota</taxon>
        <taxon>Agaricomycotina</taxon>
        <taxon>Agaricomycetes</taxon>
        <taxon>Polyporales</taxon>
        <taxon>Polyporaceae</taxon>
        <taxon>Dichomitus</taxon>
    </lineage>
</organism>
<dbReference type="EMBL" id="ML145329">
    <property type="protein sequence ID" value="TBU51394.1"/>
    <property type="molecule type" value="Genomic_DNA"/>
</dbReference>
<evidence type="ECO:0000313" key="1">
    <source>
        <dbReference type="EMBL" id="TBU51394.1"/>
    </source>
</evidence>
<gene>
    <name evidence="1" type="ORF">BD310DRAFT_942248</name>
</gene>
<sequence>MAGLRIRGGEEGLWRWLDTEAALQVPSMFAFHVSSRYVRYGLLASSTAGLTLIAQSKALKH</sequence>
<keyword evidence="2" id="KW-1185">Reference proteome</keyword>